<dbReference type="GO" id="GO:0016301">
    <property type="term" value="F:kinase activity"/>
    <property type="evidence" value="ECO:0007669"/>
    <property type="project" value="UniProtKB-KW"/>
</dbReference>
<gene>
    <name evidence="2" type="ORF">GCM10025869_15550</name>
</gene>
<dbReference type="InterPro" id="IPR000600">
    <property type="entry name" value="ROK"/>
</dbReference>
<keyword evidence="3" id="KW-1185">Reference proteome</keyword>
<sequence>MTASTRSTLALDIGGTKLAVGVVDQHGVVTGLRITPTRKEDGHAAVVRRLFDLAHASLAAVGNPEIDAVGISCGGPLDAEAGIVHRPLNLPDWDAVPIGPLAAEEFGVPAHLVNDATAGMIAEHRHGVARGTRDALYLTLSTGVGGGAIVDGHLHRGAAANGGEFGHIMVRPGGRVCTCGRRGCLEGYASGTSIALRAREAVAAAGTPTLLSALATVRAEDVVAAAESGDELARQLWAETVEVIGQAVTDLVNTFEPEVVVLGGGVTRAGAMLLDPVRAHVARWAMPPAAAAVRIEFAALGEAVCVVGAAVHASDRSQEPSHA</sequence>
<dbReference type="SUPFAM" id="SSF53067">
    <property type="entry name" value="Actin-like ATPase domain"/>
    <property type="match status" value="1"/>
</dbReference>
<comment type="similarity">
    <text evidence="1">Belongs to the ROK (NagC/XylR) family.</text>
</comment>
<dbReference type="EMBL" id="BSVA01000001">
    <property type="protein sequence ID" value="GMA91026.1"/>
    <property type="molecule type" value="Genomic_DNA"/>
</dbReference>
<dbReference type="PANTHER" id="PTHR18964:SF149">
    <property type="entry name" value="BIFUNCTIONAL UDP-N-ACETYLGLUCOSAMINE 2-EPIMERASE_N-ACETYLMANNOSAMINE KINASE"/>
    <property type="match status" value="1"/>
</dbReference>
<evidence type="ECO:0000313" key="3">
    <source>
        <dbReference type="Proteomes" id="UP001157069"/>
    </source>
</evidence>
<dbReference type="InterPro" id="IPR043129">
    <property type="entry name" value="ATPase_NBD"/>
</dbReference>
<reference evidence="3" key="1">
    <citation type="journal article" date="2019" name="Int. J. Syst. Evol. Microbiol.">
        <title>The Global Catalogue of Microorganisms (GCM) 10K type strain sequencing project: providing services to taxonomists for standard genome sequencing and annotation.</title>
        <authorList>
            <consortium name="The Broad Institute Genomics Platform"/>
            <consortium name="The Broad Institute Genome Sequencing Center for Infectious Disease"/>
            <person name="Wu L."/>
            <person name="Ma J."/>
        </authorList>
    </citation>
    <scope>NUCLEOTIDE SEQUENCE [LARGE SCALE GENOMIC DNA]</scope>
    <source>
        <strain evidence="3">NBRC 108755</strain>
    </source>
</reference>
<name>A0ABQ6JWM8_9MICO</name>
<dbReference type="InterPro" id="IPR049874">
    <property type="entry name" value="ROK_cs"/>
</dbReference>
<accession>A0ABQ6JWM8</accession>
<dbReference type="PANTHER" id="PTHR18964">
    <property type="entry name" value="ROK (REPRESSOR, ORF, KINASE) FAMILY"/>
    <property type="match status" value="1"/>
</dbReference>
<comment type="caution">
    <text evidence="2">The sequence shown here is derived from an EMBL/GenBank/DDBJ whole genome shotgun (WGS) entry which is preliminary data.</text>
</comment>
<dbReference type="PROSITE" id="PS01125">
    <property type="entry name" value="ROK"/>
    <property type="match status" value="1"/>
</dbReference>
<keyword evidence="2" id="KW-0418">Kinase</keyword>
<proteinExistence type="inferred from homology"/>
<organism evidence="2 3">
    <name type="scientific">Homoserinibacter gongjuensis</name>
    <dbReference type="NCBI Taxonomy" id="1162968"/>
    <lineage>
        <taxon>Bacteria</taxon>
        <taxon>Bacillati</taxon>
        <taxon>Actinomycetota</taxon>
        <taxon>Actinomycetes</taxon>
        <taxon>Micrococcales</taxon>
        <taxon>Microbacteriaceae</taxon>
        <taxon>Homoserinibacter</taxon>
    </lineage>
</organism>
<dbReference type="Pfam" id="PF00480">
    <property type="entry name" value="ROK"/>
    <property type="match status" value="1"/>
</dbReference>
<protein>
    <submittedName>
        <fullName evidence="2">N-acylmannosamine kinase</fullName>
    </submittedName>
</protein>
<dbReference type="RefSeq" id="WP_284299138.1">
    <property type="nucleotide sequence ID" value="NZ_BSVA01000001.1"/>
</dbReference>
<keyword evidence="2" id="KW-0808">Transferase</keyword>
<dbReference type="Gene3D" id="3.30.420.40">
    <property type="match status" value="2"/>
</dbReference>
<evidence type="ECO:0000256" key="1">
    <source>
        <dbReference type="ARBA" id="ARBA00006479"/>
    </source>
</evidence>
<evidence type="ECO:0000313" key="2">
    <source>
        <dbReference type="EMBL" id="GMA91026.1"/>
    </source>
</evidence>
<dbReference type="Proteomes" id="UP001157069">
    <property type="component" value="Unassembled WGS sequence"/>
</dbReference>